<evidence type="ECO:0000256" key="1">
    <source>
        <dbReference type="SAM" id="MobiDB-lite"/>
    </source>
</evidence>
<organism evidence="2 3">
    <name type="scientific">Heliocybe sulcata</name>
    <dbReference type="NCBI Taxonomy" id="5364"/>
    <lineage>
        <taxon>Eukaryota</taxon>
        <taxon>Fungi</taxon>
        <taxon>Dikarya</taxon>
        <taxon>Basidiomycota</taxon>
        <taxon>Agaricomycotina</taxon>
        <taxon>Agaricomycetes</taxon>
        <taxon>Gloeophyllales</taxon>
        <taxon>Gloeophyllaceae</taxon>
        <taxon>Heliocybe</taxon>
    </lineage>
</organism>
<evidence type="ECO:0000313" key="3">
    <source>
        <dbReference type="Proteomes" id="UP000305948"/>
    </source>
</evidence>
<dbReference type="OrthoDB" id="2750929at2759"/>
<name>A0A5C3N4G5_9AGAM</name>
<feature type="region of interest" description="Disordered" evidence="1">
    <location>
        <begin position="334"/>
        <end position="357"/>
    </location>
</feature>
<evidence type="ECO:0000313" key="2">
    <source>
        <dbReference type="EMBL" id="TFK52153.1"/>
    </source>
</evidence>
<sequence>MASPLNGTISAPKLMLRHWRAIRSRKIRLVCFPGCEIRVSLHLPSTDSTIVQKRWASTGQMLVSQDKHRIPKSDIPPTTAAGLRGRSGPIVRTLNQTRLAAEDYVDIAGRISKSVHLPAAPEEAVLEMKYFSLGQTRIPFPPDSQGFLYWHLEPDAPPISGQVRLRTRTSSDPATFSSGRDLQLPDGRAWHIPLFEIARCSHYSGLRAHLLSERLVTTKVLDTALNISAPQGAKIMHPTTGSHLIWKFGQIFLVDFQMSAVSIWIIGSSVGDRLFLQSLFSVRTSGSTGTVKRVLYRPFTGRALVHFERSTLPEHKGTRTVFLRIVKIIELTKSDDSDDDRGPPAPKEGGLVMNRRRGDRHWTPWSVDVDEPHSSSKALRILFDNEAGHAGGSSGTG</sequence>
<reference evidence="2 3" key="1">
    <citation type="journal article" date="2019" name="Nat. Ecol. Evol.">
        <title>Megaphylogeny resolves global patterns of mushroom evolution.</title>
        <authorList>
            <person name="Varga T."/>
            <person name="Krizsan K."/>
            <person name="Foldi C."/>
            <person name="Dima B."/>
            <person name="Sanchez-Garcia M."/>
            <person name="Sanchez-Ramirez S."/>
            <person name="Szollosi G.J."/>
            <person name="Szarkandi J.G."/>
            <person name="Papp V."/>
            <person name="Albert L."/>
            <person name="Andreopoulos W."/>
            <person name="Angelini C."/>
            <person name="Antonin V."/>
            <person name="Barry K.W."/>
            <person name="Bougher N.L."/>
            <person name="Buchanan P."/>
            <person name="Buyck B."/>
            <person name="Bense V."/>
            <person name="Catcheside P."/>
            <person name="Chovatia M."/>
            <person name="Cooper J."/>
            <person name="Damon W."/>
            <person name="Desjardin D."/>
            <person name="Finy P."/>
            <person name="Geml J."/>
            <person name="Haridas S."/>
            <person name="Hughes K."/>
            <person name="Justo A."/>
            <person name="Karasinski D."/>
            <person name="Kautmanova I."/>
            <person name="Kiss B."/>
            <person name="Kocsube S."/>
            <person name="Kotiranta H."/>
            <person name="LaButti K.M."/>
            <person name="Lechner B.E."/>
            <person name="Liimatainen K."/>
            <person name="Lipzen A."/>
            <person name="Lukacs Z."/>
            <person name="Mihaltcheva S."/>
            <person name="Morgado L.N."/>
            <person name="Niskanen T."/>
            <person name="Noordeloos M.E."/>
            <person name="Ohm R.A."/>
            <person name="Ortiz-Santana B."/>
            <person name="Ovrebo C."/>
            <person name="Racz N."/>
            <person name="Riley R."/>
            <person name="Savchenko A."/>
            <person name="Shiryaev A."/>
            <person name="Soop K."/>
            <person name="Spirin V."/>
            <person name="Szebenyi C."/>
            <person name="Tomsovsky M."/>
            <person name="Tulloss R.E."/>
            <person name="Uehling J."/>
            <person name="Grigoriev I.V."/>
            <person name="Vagvolgyi C."/>
            <person name="Papp T."/>
            <person name="Martin F.M."/>
            <person name="Miettinen O."/>
            <person name="Hibbett D.S."/>
            <person name="Nagy L.G."/>
        </authorList>
    </citation>
    <scope>NUCLEOTIDE SEQUENCE [LARGE SCALE GENOMIC DNA]</scope>
    <source>
        <strain evidence="2 3">OMC1185</strain>
    </source>
</reference>
<keyword evidence="3" id="KW-1185">Reference proteome</keyword>
<dbReference type="EMBL" id="ML213509">
    <property type="protein sequence ID" value="TFK52153.1"/>
    <property type="molecule type" value="Genomic_DNA"/>
</dbReference>
<dbReference type="Proteomes" id="UP000305948">
    <property type="component" value="Unassembled WGS sequence"/>
</dbReference>
<feature type="region of interest" description="Disordered" evidence="1">
    <location>
        <begin position="66"/>
        <end position="86"/>
    </location>
</feature>
<accession>A0A5C3N4G5</accession>
<gene>
    <name evidence="2" type="ORF">OE88DRAFT_1657236</name>
</gene>
<proteinExistence type="predicted"/>
<dbReference type="AlphaFoldDB" id="A0A5C3N4G5"/>
<protein>
    <submittedName>
        <fullName evidence="2">Uncharacterized protein</fullName>
    </submittedName>
</protein>